<feature type="domain" description="Methyl-accepting transducer" evidence="13">
    <location>
        <begin position="279"/>
        <end position="515"/>
    </location>
</feature>
<dbReference type="GO" id="GO:0007165">
    <property type="term" value="P:signal transduction"/>
    <property type="evidence" value="ECO:0007669"/>
    <property type="project" value="UniProtKB-KW"/>
</dbReference>
<dbReference type="PRINTS" id="PR00260">
    <property type="entry name" value="CHEMTRNSDUCR"/>
</dbReference>
<dbReference type="InterPro" id="IPR004089">
    <property type="entry name" value="MCPsignal_dom"/>
</dbReference>
<evidence type="ECO:0000313" key="16">
    <source>
        <dbReference type="Proteomes" id="UP000244064"/>
    </source>
</evidence>
<dbReference type="InterPro" id="IPR003122">
    <property type="entry name" value="Tar_rcpt_lig-bd"/>
</dbReference>
<dbReference type="PROSITE" id="PS50111">
    <property type="entry name" value="CHEMOTAXIS_TRANSDUC_2"/>
    <property type="match status" value="1"/>
</dbReference>
<dbReference type="PANTHER" id="PTHR32089:SF120">
    <property type="entry name" value="METHYL-ACCEPTING CHEMOTAXIS PROTEIN TLPQ"/>
    <property type="match status" value="1"/>
</dbReference>
<keyword evidence="9 11" id="KW-0807">Transducer</keyword>
<comment type="subcellular location">
    <subcellularLocation>
        <location evidence="1">Cell inner membrane</location>
        <topology evidence="1">Multi-pass membrane protein</topology>
    </subcellularLocation>
</comment>
<evidence type="ECO:0000259" key="13">
    <source>
        <dbReference type="PROSITE" id="PS50111"/>
    </source>
</evidence>
<dbReference type="AlphaFoldDB" id="A0A2T5P9Y8"/>
<dbReference type="Pfam" id="PF00015">
    <property type="entry name" value="MCPsignal"/>
    <property type="match status" value="1"/>
</dbReference>
<evidence type="ECO:0000256" key="11">
    <source>
        <dbReference type="PROSITE-ProRule" id="PRU00284"/>
    </source>
</evidence>
<evidence type="ECO:0000256" key="5">
    <source>
        <dbReference type="ARBA" id="ARBA00022519"/>
    </source>
</evidence>
<accession>A0A2T5P9Y8</accession>
<comment type="similarity">
    <text evidence="10">Belongs to the methyl-accepting chemotaxis (MCP) protein family.</text>
</comment>
<dbReference type="CDD" id="cd11386">
    <property type="entry name" value="MCP_signal"/>
    <property type="match status" value="1"/>
</dbReference>
<evidence type="ECO:0000256" key="6">
    <source>
        <dbReference type="ARBA" id="ARBA00022692"/>
    </source>
</evidence>
<feature type="transmembrane region" description="Helical" evidence="12">
    <location>
        <begin position="12"/>
        <end position="33"/>
    </location>
</feature>
<proteinExistence type="inferred from homology"/>
<dbReference type="Proteomes" id="UP000244064">
    <property type="component" value="Unassembled WGS sequence"/>
</dbReference>
<protein>
    <submittedName>
        <fullName evidence="15">Methyl-accepting chemotaxis protein</fullName>
    </submittedName>
</protein>
<dbReference type="SMART" id="SM00283">
    <property type="entry name" value="MA"/>
    <property type="match status" value="1"/>
</dbReference>
<dbReference type="Pfam" id="PF02203">
    <property type="entry name" value="TarH"/>
    <property type="match status" value="1"/>
</dbReference>
<evidence type="ECO:0000256" key="8">
    <source>
        <dbReference type="ARBA" id="ARBA00023136"/>
    </source>
</evidence>
<keyword evidence="2" id="KW-1003">Cell membrane</keyword>
<dbReference type="CDD" id="cd06225">
    <property type="entry name" value="HAMP"/>
    <property type="match status" value="1"/>
</dbReference>
<gene>
    <name evidence="15" type="ORF">DBO85_10460</name>
</gene>
<organism evidence="15 16">
    <name type="scientific">Pseudomonas mangrovi</name>
    <dbReference type="NCBI Taxonomy" id="2161748"/>
    <lineage>
        <taxon>Bacteria</taxon>
        <taxon>Pseudomonadati</taxon>
        <taxon>Pseudomonadota</taxon>
        <taxon>Gammaproteobacteria</taxon>
        <taxon>Pseudomonadales</taxon>
        <taxon>Pseudomonadaceae</taxon>
        <taxon>Pseudomonas</taxon>
    </lineage>
</organism>
<evidence type="ECO:0000256" key="9">
    <source>
        <dbReference type="ARBA" id="ARBA00023224"/>
    </source>
</evidence>
<evidence type="ECO:0000256" key="1">
    <source>
        <dbReference type="ARBA" id="ARBA00004429"/>
    </source>
</evidence>
<dbReference type="SUPFAM" id="SSF58104">
    <property type="entry name" value="Methyl-accepting chemotaxis protein (MCP) signaling domain"/>
    <property type="match status" value="1"/>
</dbReference>
<dbReference type="GO" id="GO:0004888">
    <property type="term" value="F:transmembrane signaling receptor activity"/>
    <property type="evidence" value="ECO:0007669"/>
    <property type="project" value="InterPro"/>
</dbReference>
<evidence type="ECO:0000256" key="7">
    <source>
        <dbReference type="ARBA" id="ARBA00022989"/>
    </source>
</evidence>
<evidence type="ECO:0000256" key="2">
    <source>
        <dbReference type="ARBA" id="ARBA00022475"/>
    </source>
</evidence>
<evidence type="ECO:0000259" key="14">
    <source>
        <dbReference type="PROSITE" id="PS50885"/>
    </source>
</evidence>
<dbReference type="SMART" id="SM00304">
    <property type="entry name" value="HAMP"/>
    <property type="match status" value="1"/>
</dbReference>
<feature type="transmembrane region" description="Helical" evidence="12">
    <location>
        <begin position="201"/>
        <end position="221"/>
    </location>
</feature>
<evidence type="ECO:0000256" key="12">
    <source>
        <dbReference type="SAM" id="Phobius"/>
    </source>
</evidence>
<evidence type="ECO:0000313" key="15">
    <source>
        <dbReference type="EMBL" id="PTU74501.1"/>
    </source>
</evidence>
<dbReference type="PANTHER" id="PTHR32089">
    <property type="entry name" value="METHYL-ACCEPTING CHEMOTAXIS PROTEIN MCPB"/>
    <property type="match status" value="1"/>
</dbReference>
<keyword evidence="5" id="KW-0997">Cell inner membrane</keyword>
<comment type="caution">
    <text evidence="15">The sequence shown here is derived from an EMBL/GenBank/DDBJ whole genome shotgun (WGS) entry which is preliminary data.</text>
</comment>
<dbReference type="FunFam" id="1.10.287.950:FF:000001">
    <property type="entry name" value="Methyl-accepting chemotaxis sensory transducer"/>
    <property type="match status" value="1"/>
</dbReference>
<evidence type="ECO:0000256" key="3">
    <source>
        <dbReference type="ARBA" id="ARBA00022481"/>
    </source>
</evidence>
<keyword evidence="3" id="KW-0488">Methylation</keyword>
<dbReference type="OrthoDB" id="2489132at2"/>
<keyword evidence="7 12" id="KW-1133">Transmembrane helix</keyword>
<name>A0A2T5P9Y8_9PSED</name>
<dbReference type="GO" id="GO:0006935">
    <property type="term" value="P:chemotaxis"/>
    <property type="evidence" value="ECO:0007669"/>
    <property type="project" value="UniProtKB-KW"/>
</dbReference>
<keyword evidence="16" id="KW-1185">Reference proteome</keyword>
<dbReference type="GO" id="GO:0005886">
    <property type="term" value="C:plasma membrane"/>
    <property type="evidence" value="ECO:0007669"/>
    <property type="project" value="UniProtKB-SubCell"/>
</dbReference>
<dbReference type="EMBL" id="QASN01000017">
    <property type="protein sequence ID" value="PTU74501.1"/>
    <property type="molecule type" value="Genomic_DNA"/>
</dbReference>
<dbReference type="Pfam" id="PF00672">
    <property type="entry name" value="HAMP"/>
    <property type="match status" value="1"/>
</dbReference>
<keyword evidence="4" id="KW-0145">Chemotaxis</keyword>
<dbReference type="InterPro" id="IPR004090">
    <property type="entry name" value="Chemotax_Me-accpt_rcpt"/>
</dbReference>
<dbReference type="Gene3D" id="1.10.287.950">
    <property type="entry name" value="Methyl-accepting chemotaxis protein"/>
    <property type="match status" value="1"/>
</dbReference>
<keyword evidence="8 12" id="KW-0472">Membrane</keyword>
<dbReference type="InterPro" id="IPR003660">
    <property type="entry name" value="HAMP_dom"/>
</dbReference>
<reference evidence="15 16" key="1">
    <citation type="submission" date="2018-04" db="EMBL/GenBank/DDBJ databases">
        <title>Pseudomonas sp. nov., isolated from mangrove soil.</title>
        <authorList>
            <person name="Chen C."/>
        </authorList>
    </citation>
    <scope>NUCLEOTIDE SEQUENCE [LARGE SCALE GENOMIC DNA]</scope>
    <source>
        <strain evidence="15 16">TC-11</strain>
    </source>
</reference>
<keyword evidence="6 12" id="KW-0812">Transmembrane</keyword>
<evidence type="ECO:0000256" key="4">
    <source>
        <dbReference type="ARBA" id="ARBA00022500"/>
    </source>
</evidence>
<evidence type="ECO:0000256" key="10">
    <source>
        <dbReference type="ARBA" id="ARBA00029447"/>
    </source>
</evidence>
<sequence>MTFIQNLTLRTRLVVLVSLLVLLMLVIGALGLLGMRDVKDALNTVYQDRLIPTGQVSQITALMHDSRAQLLLALQHDPDSPLSALHDHSQDSHLQQVRSNIDKASALWQAYMATYLTDQEKRFAADFASARASFLNDGVEPVMGALEAGRYNDANQLLLQKLNPAFTKASGSADALLQLQLEVADAEFAGSEARYASTLRVTLVVILLAISFSSLLAWLTITGIGRAVRALERASSEMAAGNLTVTADYQAGDELGHIAAAFNRMRERFHGMVSELGGATAQLAAAAEQTSAVTQQTNAGIQRQRAETDQVATAMHEMTATVQEVARSAAGAAEEARHADHEAASGRQEVQRAVEVMDALAAEVNRAAEVIRQLEADSERIGSILDVIRGIAEQTNLLALNAAIEAARAGEQGRGFAVVADEVRSLASRTQQSTTEIQGMIEKLQEGARSAVKVMHSGGEQARQGVEQVARTGDVLAVITQAVGSITDLNAQIASAAEEQSSVAEEINRNIITVSEIAEQNSAGAVQTAATSEELARLAGQLQALVGQFRT</sequence>
<dbReference type="PROSITE" id="PS50885">
    <property type="entry name" value="HAMP"/>
    <property type="match status" value="1"/>
</dbReference>
<feature type="domain" description="HAMP" evidence="14">
    <location>
        <begin position="222"/>
        <end position="274"/>
    </location>
</feature>